<feature type="region of interest" description="Disordered" evidence="1">
    <location>
        <begin position="592"/>
        <end position="613"/>
    </location>
</feature>
<evidence type="ECO:0000313" key="3">
    <source>
        <dbReference type="EMBL" id="PVH98110.1"/>
    </source>
</evidence>
<reference evidence="3 4" key="1">
    <citation type="journal article" date="2018" name="Sci. Rep.">
        <title>Comparative genomics provides insights into the lifestyle and reveals functional heterogeneity of dark septate endophytic fungi.</title>
        <authorList>
            <person name="Knapp D.G."/>
            <person name="Nemeth J.B."/>
            <person name="Barry K."/>
            <person name="Hainaut M."/>
            <person name="Henrissat B."/>
            <person name="Johnson J."/>
            <person name="Kuo A."/>
            <person name="Lim J.H.P."/>
            <person name="Lipzen A."/>
            <person name="Nolan M."/>
            <person name="Ohm R.A."/>
            <person name="Tamas L."/>
            <person name="Grigoriev I.V."/>
            <person name="Spatafora J.W."/>
            <person name="Nagy L.G."/>
            <person name="Kovacs G.M."/>
        </authorList>
    </citation>
    <scope>NUCLEOTIDE SEQUENCE [LARGE SCALE GENOMIC DNA]</scope>
    <source>
        <strain evidence="3 4">DSE2036</strain>
    </source>
</reference>
<feature type="transmembrane region" description="Helical" evidence="2">
    <location>
        <begin position="21"/>
        <end position="45"/>
    </location>
</feature>
<feature type="compositionally biased region" description="Polar residues" evidence="1">
    <location>
        <begin position="600"/>
        <end position="613"/>
    </location>
</feature>
<proteinExistence type="predicted"/>
<dbReference type="Proteomes" id="UP000244855">
    <property type="component" value="Unassembled WGS sequence"/>
</dbReference>
<sequence>MAYDGKGSVHRLSKALAWMGWWLTPLIISVCFVLALLVAVAHYFYCFKLHERPVDQSVPQSWNSTISMIFARIFSLLLAASVSPAFTQLLWWYLRRRHISISKIDALFSLSTAPSKLCRLDILRHVPVLWIFGLLFPLIPVTTIFPSGALVIQQLPYTLFRQGNVPTLDVDSHGNGSAVAFFENAMFTPGYAGDYRWPADRYKGLARKTLLQGAVLTRPSPCGLHCSYNLTFAGPGLRCNETTTMPNLANLPRGSLSFGGDLNSNPFKDASLDLKRYNYLGAPFKFNETINGEFGQESFVSFVGYKPPHDDAFRFISCVTMDATYNSQVMYTNGTQSITLQTTSRKSLNASSLGVSSMFYDLMFSQPRTDPMEYPTKQKKYTKEQVLDLMHGSQLRAMSDAMLNSFWGYIKNYGLEDQNITDTMIQEIPLAIPVRNSSEYRYVDLRLDLSPSKMEKLMENITLSIFNDATHRANTTVKMISYENAYVFKDPGRLIIPYTVALVICLVFNSLGLFALKQNGVAADSGTFLQVLCATTNGNSVLNKLAKEACLGGSNNHSQELLDMEVRFGEVKENTAVAAFGTVEETNKLRKGKDYGQSKPLFSNNRAGTARNY</sequence>
<evidence type="ECO:0000256" key="2">
    <source>
        <dbReference type="SAM" id="Phobius"/>
    </source>
</evidence>
<feature type="transmembrane region" description="Helical" evidence="2">
    <location>
        <begin position="495"/>
        <end position="516"/>
    </location>
</feature>
<dbReference type="OrthoDB" id="5322539at2759"/>
<name>A0A2V1DJ15_9PLEO</name>
<keyword evidence="4" id="KW-1185">Reference proteome</keyword>
<keyword evidence="2" id="KW-0812">Transmembrane</keyword>
<dbReference type="PANTHER" id="PTHR35041">
    <property type="entry name" value="MEDIATOR OF RNA POLYMERASE II TRANSCRIPTION SUBUNIT 1"/>
    <property type="match status" value="1"/>
</dbReference>
<dbReference type="PANTHER" id="PTHR35041:SF6">
    <property type="entry name" value="FORMYLMETHIONINE DEFORMYLASE-LIKE PROTEIN-RELATED"/>
    <property type="match status" value="1"/>
</dbReference>
<dbReference type="AlphaFoldDB" id="A0A2V1DJ15"/>
<dbReference type="EMBL" id="KZ805421">
    <property type="protein sequence ID" value="PVH98110.1"/>
    <property type="molecule type" value="Genomic_DNA"/>
</dbReference>
<keyword evidence="2" id="KW-1133">Transmembrane helix</keyword>
<gene>
    <name evidence="3" type="ORF">DM02DRAFT_531823</name>
</gene>
<dbReference type="STRING" id="97972.A0A2V1DJ15"/>
<feature type="transmembrane region" description="Helical" evidence="2">
    <location>
        <begin position="65"/>
        <end position="94"/>
    </location>
</feature>
<feature type="transmembrane region" description="Helical" evidence="2">
    <location>
        <begin position="129"/>
        <end position="152"/>
    </location>
</feature>
<evidence type="ECO:0000256" key="1">
    <source>
        <dbReference type="SAM" id="MobiDB-lite"/>
    </source>
</evidence>
<evidence type="ECO:0000313" key="4">
    <source>
        <dbReference type="Proteomes" id="UP000244855"/>
    </source>
</evidence>
<protein>
    <submittedName>
        <fullName evidence="3">Uncharacterized protein</fullName>
    </submittedName>
</protein>
<keyword evidence="2" id="KW-0472">Membrane</keyword>
<accession>A0A2V1DJ15</accession>
<organism evidence="3 4">
    <name type="scientific">Periconia macrospinosa</name>
    <dbReference type="NCBI Taxonomy" id="97972"/>
    <lineage>
        <taxon>Eukaryota</taxon>
        <taxon>Fungi</taxon>
        <taxon>Dikarya</taxon>
        <taxon>Ascomycota</taxon>
        <taxon>Pezizomycotina</taxon>
        <taxon>Dothideomycetes</taxon>
        <taxon>Pleosporomycetidae</taxon>
        <taxon>Pleosporales</taxon>
        <taxon>Massarineae</taxon>
        <taxon>Periconiaceae</taxon>
        <taxon>Periconia</taxon>
    </lineage>
</organism>